<feature type="domain" description="RapZ-like N-terminal" evidence="5">
    <location>
        <begin position="1"/>
        <end position="157"/>
    </location>
</feature>
<organism evidence="7 8">
    <name type="scientific">Larsenimonas rhizosphaerae</name>
    <dbReference type="NCBI Taxonomy" id="2944682"/>
    <lineage>
        <taxon>Bacteria</taxon>
        <taxon>Pseudomonadati</taxon>
        <taxon>Pseudomonadota</taxon>
        <taxon>Gammaproteobacteria</taxon>
        <taxon>Oceanospirillales</taxon>
        <taxon>Halomonadaceae</taxon>
        <taxon>Larsenimonas</taxon>
    </lineage>
</organism>
<reference evidence="7" key="1">
    <citation type="submission" date="2022-11" db="EMBL/GenBank/DDBJ databases">
        <title>Larsenimonas rhizosphaerae sp. nov., isolated from a tidal mudflat.</title>
        <authorList>
            <person name="Lee S.D."/>
            <person name="Kim I.S."/>
        </authorList>
    </citation>
    <scope>NUCLEOTIDE SEQUENCE</scope>
    <source>
        <strain evidence="7">GH2-1</strain>
    </source>
</reference>
<dbReference type="EMBL" id="JAPIVE010000001">
    <property type="protein sequence ID" value="MCX2523790.1"/>
    <property type="molecule type" value="Genomic_DNA"/>
</dbReference>
<name>A0AA42CXE6_9GAMM</name>
<keyword evidence="1 4" id="KW-0547">Nucleotide-binding</keyword>
<dbReference type="InterPro" id="IPR027417">
    <property type="entry name" value="P-loop_NTPase"/>
</dbReference>
<keyword evidence="3 4" id="KW-0342">GTP-binding</keyword>
<dbReference type="HAMAP" id="MF_00636">
    <property type="entry name" value="RapZ_like"/>
    <property type="match status" value="1"/>
</dbReference>
<accession>A0AA42CXE6</accession>
<dbReference type="Proteomes" id="UP001165678">
    <property type="component" value="Unassembled WGS sequence"/>
</dbReference>
<dbReference type="Pfam" id="PF22740">
    <property type="entry name" value="PapZ_C"/>
    <property type="match status" value="1"/>
</dbReference>
<evidence type="ECO:0000313" key="7">
    <source>
        <dbReference type="EMBL" id="MCX2523790.1"/>
    </source>
</evidence>
<feature type="domain" description="RapZ C-terminal" evidence="6">
    <location>
        <begin position="164"/>
        <end position="283"/>
    </location>
</feature>
<feature type="binding site" evidence="4">
    <location>
        <begin position="59"/>
        <end position="62"/>
    </location>
    <ligand>
        <name>GTP</name>
        <dbReference type="ChEBI" id="CHEBI:37565"/>
    </ligand>
</feature>
<dbReference type="NCBIfam" id="NF003828">
    <property type="entry name" value="PRK05416.1"/>
    <property type="match status" value="1"/>
</dbReference>
<dbReference type="Pfam" id="PF03668">
    <property type="entry name" value="RapZ-like_N"/>
    <property type="match status" value="1"/>
</dbReference>
<dbReference type="SUPFAM" id="SSF52540">
    <property type="entry name" value="P-loop containing nucleoside triphosphate hydrolases"/>
    <property type="match status" value="1"/>
</dbReference>
<feature type="binding site" evidence="4">
    <location>
        <begin position="8"/>
        <end position="15"/>
    </location>
    <ligand>
        <name>ATP</name>
        <dbReference type="ChEBI" id="CHEBI:30616"/>
    </ligand>
</feature>
<evidence type="ECO:0000259" key="5">
    <source>
        <dbReference type="Pfam" id="PF03668"/>
    </source>
</evidence>
<keyword evidence="2 4" id="KW-0067">ATP-binding</keyword>
<proteinExistence type="inferred from homology"/>
<dbReference type="PIRSF" id="PIRSF005052">
    <property type="entry name" value="P-loopkin"/>
    <property type="match status" value="1"/>
</dbReference>
<dbReference type="PANTHER" id="PTHR30448">
    <property type="entry name" value="RNASE ADAPTER PROTEIN RAPZ"/>
    <property type="match status" value="1"/>
</dbReference>
<gene>
    <name evidence="7" type="primary">rapZ</name>
    <name evidence="7" type="ORF">OQ287_06020</name>
</gene>
<protein>
    <submittedName>
        <fullName evidence="7">RNase adapter RapZ</fullName>
    </submittedName>
</protein>
<evidence type="ECO:0000256" key="2">
    <source>
        <dbReference type="ARBA" id="ARBA00022840"/>
    </source>
</evidence>
<evidence type="ECO:0000256" key="1">
    <source>
        <dbReference type="ARBA" id="ARBA00022741"/>
    </source>
</evidence>
<dbReference type="GO" id="GO:0005524">
    <property type="term" value="F:ATP binding"/>
    <property type="evidence" value="ECO:0007669"/>
    <property type="project" value="UniProtKB-UniRule"/>
</dbReference>
<evidence type="ECO:0000259" key="6">
    <source>
        <dbReference type="Pfam" id="PF22740"/>
    </source>
</evidence>
<dbReference type="GO" id="GO:0005525">
    <property type="term" value="F:GTP binding"/>
    <property type="evidence" value="ECO:0007669"/>
    <property type="project" value="UniProtKB-UniRule"/>
</dbReference>
<dbReference type="InterPro" id="IPR053931">
    <property type="entry name" value="RapZ_C"/>
</dbReference>
<evidence type="ECO:0000256" key="3">
    <source>
        <dbReference type="ARBA" id="ARBA00023134"/>
    </source>
</evidence>
<dbReference type="RefSeq" id="WP_265895831.1">
    <property type="nucleotide sequence ID" value="NZ_JAPIVE010000001.1"/>
</dbReference>
<dbReference type="AlphaFoldDB" id="A0AA42CXE6"/>
<dbReference type="InterPro" id="IPR053930">
    <property type="entry name" value="RapZ-like_N"/>
</dbReference>
<keyword evidence="8" id="KW-1185">Reference proteome</keyword>
<dbReference type="InterPro" id="IPR005337">
    <property type="entry name" value="RapZ-like"/>
</dbReference>
<evidence type="ECO:0000313" key="8">
    <source>
        <dbReference type="Proteomes" id="UP001165678"/>
    </source>
</evidence>
<dbReference type="Gene3D" id="3.40.50.300">
    <property type="entry name" value="P-loop containing nucleotide triphosphate hydrolases"/>
    <property type="match status" value="1"/>
</dbReference>
<sequence>MQLVIISGRSGSGKSIALQALEDLGFYAIDNLPATLLAPLIDELDAGSVGQRRIAVSIDARNLPEALERFPALLADLSKRVDSQVVYLTTDTKALLERYAATRRRHPLTRGSQMTLAEAIESEQTYLAAIRNAADLIIDTTSQSVHELRSQIATQVADHTSRQMTLTIESFGFKHGVPLDADTVFDVRCLPNPYWIPALRSHTGQEKEVAAFLEDYGDVTDMYNDIVKWLERWLPSYTASNRSYFTVAIGCTGGQHRSVYLAERLASQFAGQYPSLRLRHRELSVQKVLNETPNASP</sequence>
<dbReference type="PANTHER" id="PTHR30448:SF0">
    <property type="entry name" value="RNASE ADAPTER PROTEIN RAPZ"/>
    <property type="match status" value="1"/>
</dbReference>
<evidence type="ECO:0000256" key="4">
    <source>
        <dbReference type="HAMAP-Rule" id="MF_00636"/>
    </source>
</evidence>
<comment type="caution">
    <text evidence="7">The sequence shown here is derived from an EMBL/GenBank/DDBJ whole genome shotgun (WGS) entry which is preliminary data.</text>
</comment>